<dbReference type="GO" id="GO:0016787">
    <property type="term" value="F:hydrolase activity"/>
    <property type="evidence" value="ECO:0007669"/>
    <property type="project" value="UniProtKB-KW"/>
</dbReference>
<keyword evidence="6" id="KW-0378">Hydrolase</keyword>
<evidence type="ECO:0000256" key="5">
    <source>
        <dbReference type="ARBA" id="ARBA00022723"/>
    </source>
</evidence>
<evidence type="ECO:0000256" key="6">
    <source>
        <dbReference type="ARBA" id="ARBA00022801"/>
    </source>
</evidence>
<evidence type="ECO:0000313" key="11">
    <source>
        <dbReference type="Proteomes" id="UP000298416"/>
    </source>
</evidence>
<evidence type="ECO:0000259" key="8">
    <source>
        <dbReference type="Pfam" id="PF13359"/>
    </source>
</evidence>
<evidence type="ECO:0000256" key="2">
    <source>
        <dbReference type="ARBA" id="ARBA00004123"/>
    </source>
</evidence>
<evidence type="ECO:0000256" key="7">
    <source>
        <dbReference type="ARBA" id="ARBA00023242"/>
    </source>
</evidence>
<proteinExistence type="inferred from homology"/>
<dbReference type="InterPro" id="IPR027806">
    <property type="entry name" value="HARBI1_dom"/>
</dbReference>
<evidence type="ECO:0008006" key="12">
    <source>
        <dbReference type="Google" id="ProtNLM"/>
    </source>
</evidence>
<organism evidence="10">
    <name type="scientific">Salvia splendens</name>
    <name type="common">Scarlet sage</name>
    <dbReference type="NCBI Taxonomy" id="180675"/>
    <lineage>
        <taxon>Eukaryota</taxon>
        <taxon>Viridiplantae</taxon>
        <taxon>Streptophyta</taxon>
        <taxon>Embryophyta</taxon>
        <taxon>Tracheophyta</taxon>
        <taxon>Spermatophyta</taxon>
        <taxon>Magnoliopsida</taxon>
        <taxon>eudicotyledons</taxon>
        <taxon>Gunneridae</taxon>
        <taxon>Pentapetalae</taxon>
        <taxon>asterids</taxon>
        <taxon>lamiids</taxon>
        <taxon>Lamiales</taxon>
        <taxon>Lamiaceae</taxon>
        <taxon>Nepetoideae</taxon>
        <taxon>Mentheae</taxon>
        <taxon>Salviinae</taxon>
        <taxon>Salvia</taxon>
        <taxon>Salvia subgen. Calosphace</taxon>
        <taxon>core Calosphace</taxon>
    </lineage>
</organism>
<dbReference type="InterPro" id="IPR058353">
    <property type="entry name" value="DUF8040"/>
</dbReference>
<dbReference type="GO" id="GO:0046872">
    <property type="term" value="F:metal ion binding"/>
    <property type="evidence" value="ECO:0007669"/>
    <property type="project" value="UniProtKB-KW"/>
</dbReference>
<name>A0A8X8Z1K4_SALSN</name>
<dbReference type="Proteomes" id="UP000298416">
    <property type="component" value="Unassembled WGS sequence"/>
</dbReference>
<feature type="domain" description="DUF8040" evidence="9">
    <location>
        <begin position="76"/>
        <end position="159"/>
    </location>
</feature>
<evidence type="ECO:0000259" key="9">
    <source>
        <dbReference type="Pfam" id="PF26138"/>
    </source>
</evidence>
<keyword evidence="7" id="KW-0539">Nucleus</keyword>
<dbReference type="Pfam" id="PF26138">
    <property type="entry name" value="DUF8040"/>
    <property type="match status" value="1"/>
</dbReference>
<evidence type="ECO:0000313" key="10">
    <source>
        <dbReference type="EMBL" id="KAG6388033.1"/>
    </source>
</evidence>
<feature type="domain" description="DDE Tnp4" evidence="8">
    <location>
        <begin position="192"/>
        <end position="254"/>
    </location>
</feature>
<dbReference type="AlphaFoldDB" id="A0A8X8Z1K4"/>
<protein>
    <recommendedName>
        <fullName evidence="12">DDE Tnp4 domain-containing protein</fullName>
    </recommendedName>
</protein>
<dbReference type="Pfam" id="PF13359">
    <property type="entry name" value="DDE_Tnp_4"/>
    <property type="match status" value="1"/>
</dbReference>
<dbReference type="OrthoDB" id="908718at2759"/>
<evidence type="ECO:0000256" key="3">
    <source>
        <dbReference type="ARBA" id="ARBA00006958"/>
    </source>
</evidence>
<keyword evidence="11" id="KW-1185">Reference proteome</keyword>
<reference evidence="10" key="2">
    <citation type="submission" date="2020-08" db="EMBL/GenBank/DDBJ databases">
        <title>Plant Genome Project.</title>
        <authorList>
            <person name="Zhang R.-G."/>
        </authorList>
    </citation>
    <scope>NUCLEOTIDE SEQUENCE</scope>
    <source>
        <strain evidence="10">Huo1</strain>
        <tissue evidence="10">Leaf</tissue>
    </source>
</reference>
<dbReference type="PANTHER" id="PTHR22930:SF281">
    <property type="entry name" value="NUCLEASE"/>
    <property type="match status" value="1"/>
</dbReference>
<keyword evidence="5" id="KW-0479">Metal-binding</keyword>
<comment type="cofactor">
    <cofactor evidence="1">
        <name>a divalent metal cation</name>
        <dbReference type="ChEBI" id="CHEBI:60240"/>
    </cofactor>
</comment>
<evidence type="ECO:0000256" key="1">
    <source>
        <dbReference type="ARBA" id="ARBA00001968"/>
    </source>
</evidence>
<accession>A0A8X8Z1K4</accession>
<keyword evidence="4" id="KW-0540">Nuclease</keyword>
<dbReference type="GO" id="GO:0005634">
    <property type="term" value="C:nucleus"/>
    <property type="evidence" value="ECO:0007669"/>
    <property type="project" value="UniProtKB-SubCell"/>
</dbReference>
<reference evidence="10" key="1">
    <citation type="submission" date="2018-01" db="EMBL/GenBank/DDBJ databases">
        <authorList>
            <person name="Mao J.F."/>
        </authorList>
    </citation>
    <scope>NUCLEOTIDE SEQUENCE</scope>
    <source>
        <strain evidence="10">Huo1</strain>
        <tissue evidence="10">Leaf</tissue>
    </source>
</reference>
<evidence type="ECO:0000256" key="4">
    <source>
        <dbReference type="ARBA" id="ARBA00022722"/>
    </source>
</evidence>
<dbReference type="InterPro" id="IPR045249">
    <property type="entry name" value="HARBI1-like"/>
</dbReference>
<gene>
    <name evidence="10" type="ORF">SASPL_153230</name>
</gene>
<dbReference type="GO" id="GO:0004518">
    <property type="term" value="F:nuclease activity"/>
    <property type="evidence" value="ECO:0007669"/>
    <property type="project" value="UniProtKB-KW"/>
</dbReference>
<comment type="similarity">
    <text evidence="3">Belongs to the HARBI1 family.</text>
</comment>
<comment type="subcellular location">
    <subcellularLocation>
        <location evidence="2">Nucleus</location>
    </subcellularLocation>
</comment>
<dbReference type="EMBL" id="PNBA02000021">
    <property type="protein sequence ID" value="KAG6388033.1"/>
    <property type="molecule type" value="Genomic_DNA"/>
</dbReference>
<comment type="caution">
    <text evidence="10">The sequence shown here is derived from an EMBL/GenBank/DDBJ whole genome shotgun (WGS) entry which is preliminary data.</text>
</comment>
<sequence length="255" mass="29278">MANEDDIPKGERRRHELTTVLILLEEILLNHQINMVLISFIITLIGPETRKRKRLDRVGISPVLDTIPAHVKHLDRLVRVTDRACVDNLRMDRNTFGRLCRIFRDRVGLIDQKFVTVEEQVAMFLCVLSHHTKARIVGFRFMRSSQTVSKYIHTVLRGLLTLHNLFLVKPTPIAEACSDRRWNWFQGCLGALDGTYINVRVPVADAPRYRNRNGQITTNTLAVCDPHLRYTYILPGWEGSAGDSRILQTSILQSN</sequence>
<dbReference type="PANTHER" id="PTHR22930">
    <property type="match status" value="1"/>
</dbReference>